<dbReference type="InterPro" id="IPR031168">
    <property type="entry name" value="G_TrmE"/>
</dbReference>
<evidence type="ECO:0000313" key="3">
    <source>
        <dbReference type="EMBL" id="TWU31710.1"/>
    </source>
</evidence>
<dbReference type="InterPro" id="IPR027417">
    <property type="entry name" value="P-loop_NTPase"/>
</dbReference>
<dbReference type="InterPro" id="IPR006073">
    <property type="entry name" value="GTP-bd"/>
</dbReference>
<dbReference type="Proteomes" id="UP000319143">
    <property type="component" value="Unassembled WGS sequence"/>
</dbReference>
<proteinExistence type="predicted"/>
<dbReference type="EMBL" id="SJPV01000015">
    <property type="protein sequence ID" value="TWU31710.1"/>
    <property type="molecule type" value="Genomic_DNA"/>
</dbReference>
<dbReference type="Gene3D" id="3.30.1360.120">
    <property type="entry name" value="Probable tRNA modification gtpase trme, domain 1"/>
    <property type="match status" value="1"/>
</dbReference>
<dbReference type="GO" id="GO:0002098">
    <property type="term" value="P:tRNA wobble uridine modification"/>
    <property type="evidence" value="ECO:0007669"/>
    <property type="project" value="TreeGrafter"/>
</dbReference>
<dbReference type="OrthoDB" id="9805918at2"/>
<feature type="region of interest" description="Disordered" evidence="1">
    <location>
        <begin position="387"/>
        <end position="412"/>
    </location>
</feature>
<keyword evidence="3" id="KW-0378">Hydrolase</keyword>
<dbReference type="RefSeq" id="WP_146530690.1">
    <property type="nucleotide sequence ID" value="NZ_SJPV01000015.1"/>
</dbReference>
<feature type="domain" description="TrmE-type G" evidence="2">
    <location>
        <begin position="196"/>
        <end position="340"/>
    </location>
</feature>
<dbReference type="GO" id="GO:0016787">
    <property type="term" value="F:hydrolase activity"/>
    <property type="evidence" value="ECO:0007669"/>
    <property type="project" value="UniProtKB-KW"/>
</dbReference>
<evidence type="ECO:0000256" key="1">
    <source>
        <dbReference type="SAM" id="MobiDB-lite"/>
    </source>
</evidence>
<dbReference type="SUPFAM" id="SSF103025">
    <property type="entry name" value="Folate-binding domain"/>
    <property type="match status" value="1"/>
</dbReference>
<protein>
    <submittedName>
        <fullName evidence="3">tRNA modification GTPase MnmE</fullName>
        <ecNumber evidence="3">3.6.-.-</ecNumber>
    </submittedName>
</protein>
<sequence>MNLSNTGPMHSSICTLLTAKGRSAVAVIGVRGVKAMDAIRSGFTAATKRPIQINEIRYGSWHGGARGPESAGESVVVLMRGDQQVEIHCHGGTAAMERILSDLQQAGITRVTPDEWARSRGEPLLHQEARQTLSHCLSGRTAAIAMDQLRGALSNWASCSRDAFLSDAEDQRIDVFHRDVDRMITHGQVTARLTQPFRVALIGRPNVGKSSLINAIVGYDRSIITPLAGTTRDVLHAETVIEGIPIRLSDTAGIHAAAEAIEKEGVSRALAEAKQADLVLTVETHDCPPVTEIDPSIPTLSVLNKRDLIAGSVSCSRIQTVATTGEGVEELIAAIAEKLGDGFPPAGTAVPINQRQWNCLRLLQQAETSTAILDGLARLIHGDREDASNSASHAVFENSDTKVRGKKASEVP</sequence>
<name>A0A5C6D4H9_9BACT</name>
<dbReference type="PANTHER" id="PTHR42714:SF2">
    <property type="entry name" value="TRNA MODIFICATION GTPASE GTPBP3, MITOCHONDRIAL"/>
    <property type="match status" value="1"/>
</dbReference>
<dbReference type="PANTHER" id="PTHR42714">
    <property type="entry name" value="TRNA MODIFICATION GTPASE GTPBP3"/>
    <property type="match status" value="1"/>
</dbReference>
<evidence type="ECO:0000259" key="2">
    <source>
        <dbReference type="PROSITE" id="PS51709"/>
    </source>
</evidence>
<organism evidence="3 4">
    <name type="scientific">Novipirellula artificiosorum</name>
    <dbReference type="NCBI Taxonomy" id="2528016"/>
    <lineage>
        <taxon>Bacteria</taxon>
        <taxon>Pseudomonadati</taxon>
        <taxon>Planctomycetota</taxon>
        <taxon>Planctomycetia</taxon>
        <taxon>Pirellulales</taxon>
        <taxon>Pirellulaceae</taxon>
        <taxon>Novipirellula</taxon>
    </lineage>
</organism>
<dbReference type="Gene3D" id="3.40.50.300">
    <property type="entry name" value="P-loop containing nucleotide triphosphate hydrolases"/>
    <property type="match status" value="1"/>
</dbReference>
<feature type="compositionally biased region" description="Basic and acidic residues" evidence="1">
    <location>
        <begin position="399"/>
        <end position="412"/>
    </location>
</feature>
<dbReference type="GO" id="GO:0005829">
    <property type="term" value="C:cytosol"/>
    <property type="evidence" value="ECO:0007669"/>
    <property type="project" value="TreeGrafter"/>
</dbReference>
<dbReference type="NCBIfam" id="TIGR00231">
    <property type="entry name" value="small_GTP"/>
    <property type="match status" value="1"/>
</dbReference>
<dbReference type="GO" id="GO:0005525">
    <property type="term" value="F:GTP binding"/>
    <property type="evidence" value="ECO:0007669"/>
    <property type="project" value="InterPro"/>
</dbReference>
<reference evidence="3 4" key="1">
    <citation type="submission" date="2019-02" db="EMBL/GenBank/DDBJ databases">
        <title>Deep-cultivation of Planctomycetes and their phenomic and genomic characterization uncovers novel biology.</title>
        <authorList>
            <person name="Wiegand S."/>
            <person name="Jogler M."/>
            <person name="Boedeker C."/>
            <person name="Pinto D."/>
            <person name="Vollmers J."/>
            <person name="Rivas-Marin E."/>
            <person name="Kohn T."/>
            <person name="Peeters S.H."/>
            <person name="Heuer A."/>
            <person name="Rast P."/>
            <person name="Oberbeckmann S."/>
            <person name="Bunk B."/>
            <person name="Jeske O."/>
            <person name="Meyerdierks A."/>
            <person name="Storesund J.E."/>
            <person name="Kallscheuer N."/>
            <person name="Luecker S."/>
            <person name="Lage O.M."/>
            <person name="Pohl T."/>
            <person name="Merkel B.J."/>
            <person name="Hornburger P."/>
            <person name="Mueller R.-W."/>
            <person name="Bruemmer F."/>
            <person name="Labrenz M."/>
            <person name="Spormann A.M."/>
            <person name="Op Den Camp H."/>
            <person name="Overmann J."/>
            <person name="Amann R."/>
            <person name="Jetten M.S.M."/>
            <person name="Mascher T."/>
            <person name="Medema M.H."/>
            <person name="Devos D.P."/>
            <person name="Kaster A.-K."/>
            <person name="Ovreas L."/>
            <person name="Rohde M."/>
            <person name="Galperin M.Y."/>
            <person name="Jogler C."/>
        </authorList>
    </citation>
    <scope>NUCLEOTIDE SEQUENCE [LARGE SCALE GENOMIC DNA]</scope>
    <source>
        <strain evidence="3 4">Poly41</strain>
    </source>
</reference>
<dbReference type="InterPro" id="IPR018948">
    <property type="entry name" value="GTP-bd_TrmE_N"/>
</dbReference>
<accession>A0A5C6D4H9</accession>
<dbReference type="AlphaFoldDB" id="A0A5C6D4H9"/>
<dbReference type="GO" id="GO:0030488">
    <property type="term" value="P:tRNA methylation"/>
    <property type="evidence" value="ECO:0007669"/>
    <property type="project" value="TreeGrafter"/>
</dbReference>
<dbReference type="InterPro" id="IPR027266">
    <property type="entry name" value="TrmE/GcvT-like"/>
</dbReference>
<evidence type="ECO:0000313" key="4">
    <source>
        <dbReference type="Proteomes" id="UP000319143"/>
    </source>
</evidence>
<keyword evidence="4" id="KW-1185">Reference proteome</keyword>
<dbReference type="InterPro" id="IPR005225">
    <property type="entry name" value="Small_GTP-bd"/>
</dbReference>
<dbReference type="CDD" id="cd04164">
    <property type="entry name" value="trmE"/>
    <property type="match status" value="1"/>
</dbReference>
<dbReference type="Pfam" id="PF10396">
    <property type="entry name" value="TrmE_N"/>
    <property type="match status" value="1"/>
</dbReference>
<dbReference type="PROSITE" id="PS51709">
    <property type="entry name" value="G_TRME"/>
    <property type="match status" value="1"/>
</dbReference>
<comment type="caution">
    <text evidence="3">The sequence shown here is derived from an EMBL/GenBank/DDBJ whole genome shotgun (WGS) entry which is preliminary data.</text>
</comment>
<gene>
    <name evidence="3" type="primary">mnmE_2</name>
    <name evidence="3" type="ORF">Poly41_59440</name>
</gene>
<dbReference type="Pfam" id="PF01926">
    <property type="entry name" value="MMR_HSR1"/>
    <property type="match status" value="1"/>
</dbReference>
<dbReference type="EC" id="3.6.-.-" evidence="3"/>
<dbReference type="SUPFAM" id="SSF52540">
    <property type="entry name" value="P-loop containing nucleoside triphosphate hydrolases"/>
    <property type="match status" value="1"/>
</dbReference>